<gene>
    <name evidence="2" type="ORF">FOZ60_015823</name>
</gene>
<dbReference type="Proteomes" id="UP000541610">
    <property type="component" value="Unassembled WGS sequence"/>
</dbReference>
<dbReference type="AlphaFoldDB" id="A0A7J6P6B9"/>
<feature type="region of interest" description="Disordered" evidence="1">
    <location>
        <begin position="247"/>
        <end position="270"/>
    </location>
</feature>
<protein>
    <submittedName>
        <fullName evidence="2">Uncharacterized protein</fullName>
    </submittedName>
</protein>
<evidence type="ECO:0000313" key="2">
    <source>
        <dbReference type="EMBL" id="KAF4691286.1"/>
    </source>
</evidence>
<evidence type="ECO:0000313" key="3">
    <source>
        <dbReference type="Proteomes" id="UP000541610"/>
    </source>
</evidence>
<feature type="region of interest" description="Disordered" evidence="1">
    <location>
        <begin position="185"/>
        <end position="226"/>
    </location>
</feature>
<comment type="caution">
    <text evidence="2">The sequence shown here is derived from an EMBL/GenBank/DDBJ whole genome shotgun (WGS) entry which is preliminary data.</text>
</comment>
<dbReference type="EMBL" id="JABANP010000081">
    <property type="protein sequence ID" value="KAF4691286.1"/>
    <property type="molecule type" value="Genomic_DNA"/>
</dbReference>
<evidence type="ECO:0000256" key="1">
    <source>
        <dbReference type="SAM" id="MobiDB-lite"/>
    </source>
</evidence>
<accession>A0A7J6P6B9</accession>
<sequence length="335" mass="35744">MTTAVRVDEPSPSHPLRQGSCEMAVVTVETRTGKILTTAGPVSFDWAQPHHLGVDSCRIRLSGPFRVVVQDKSDLGGAKVDPDFSDWASSGMKAIEIDICEAPDDFFDGLHSFLVYAGGRHRLSWDSCGAAESNFLDRFCDALDTVCLRIADKAVCCVFQWADRVAEAFGADDLTPLTTSVRSIGTDAKEEVETAASTSSSSRAQCRDESDLDEAVSVSRKESTPTLADSEVWQDCATLNTADSHLSATGDVSTGDGKESVSEAAPGSRAEARELVTRAIGLGLMMTPIMMDGGSEDDVEAVLVDCDVSSEFCEVDPIGECDSDTDSDCESWVAL</sequence>
<dbReference type="OrthoDB" id="424144at2759"/>
<reference evidence="2 3" key="1">
    <citation type="submission" date="2020-04" db="EMBL/GenBank/DDBJ databases">
        <title>Perkinsus olseni comparative genomics.</title>
        <authorList>
            <person name="Bogema D.R."/>
        </authorList>
    </citation>
    <scope>NUCLEOTIDE SEQUENCE [LARGE SCALE GENOMIC DNA]</scope>
    <source>
        <strain evidence="2">00978-12</strain>
    </source>
</reference>
<name>A0A7J6P6B9_PEROL</name>
<organism evidence="2 3">
    <name type="scientific">Perkinsus olseni</name>
    <name type="common">Perkinsus atlanticus</name>
    <dbReference type="NCBI Taxonomy" id="32597"/>
    <lineage>
        <taxon>Eukaryota</taxon>
        <taxon>Sar</taxon>
        <taxon>Alveolata</taxon>
        <taxon>Perkinsozoa</taxon>
        <taxon>Perkinsea</taxon>
        <taxon>Perkinsida</taxon>
        <taxon>Perkinsidae</taxon>
        <taxon>Perkinsus</taxon>
    </lineage>
</organism>
<proteinExistence type="predicted"/>